<evidence type="ECO:0000259" key="1">
    <source>
        <dbReference type="PROSITE" id="PS51186"/>
    </source>
</evidence>
<dbReference type="InterPro" id="IPR000182">
    <property type="entry name" value="GNAT_dom"/>
</dbReference>
<dbReference type="SUPFAM" id="SSF55729">
    <property type="entry name" value="Acyl-CoA N-acyltransferases (Nat)"/>
    <property type="match status" value="1"/>
</dbReference>
<dbReference type="Pfam" id="PF13302">
    <property type="entry name" value="Acetyltransf_3"/>
    <property type="match status" value="1"/>
</dbReference>
<accession>A0ABQ1ZJG9</accession>
<name>A0ABQ1ZJG9_9BACL</name>
<evidence type="ECO:0000313" key="2">
    <source>
        <dbReference type="EMBL" id="GGH68948.1"/>
    </source>
</evidence>
<evidence type="ECO:0000313" key="3">
    <source>
        <dbReference type="Proteomes" id="UP000605427"/>
    </source>
</evidence>
<dbReference type="RefSeq" id="WP_172238195.1">
    <property type="nucleotide sequence ID" value="NZ_BMDD01000001.1"/>
</dbReference>
<dbReference type="Gene3D" id="3.40.630.30">
    <property type="match status" value="1"/>
</dbReference>
<dbReference type="EMBL" id="BMDD01000001">
    <property type="protein sequence ID" value="GGH68948.1"/>
    <property type="molecule type" value="Genomic_DNA"/>
</dbReference>
<sequence length="197" mass="22236">MNSIDFAKKPVLTGEKVLLRPFEAADGERMLDILSEVDVQRLTGSVHNDEEARRARTAEQEQQIKDWYAGRSAQTDRLDLAIVDQGSGTVVGEAVFNEYEEYSGNVSFRILIGSDGQGKGLGTEAIGLFLQYGFETLGLHRVWLEVYGFNPRAERVYIKSGFVLEGVKREDFRYEGEYIDTKVYGMLRSDYVRSTGK</sequence>
<organism evidence="2 3">
    <name type="scientific">Saccharibacillus endophyticus</name>
    <dbReference type="NCBI Taxonomy" id="2060666"/>
    <lineage>
        <taxon>Bacteria</taxon>
        <taxon>Bacillati</taxon>
        <taxon>Bacillota</taxon>
        <taxon>Bacilli</taxon>
        <taxon>Bacillales</taxon>
        <taxon>Paenibacillaceae</taxon>
        <taxon>Saccharibacillus</taxon>
    </lineage>
</organism>
<feature type="domain" description="N-acetyltransferase" evidence="1">
    <location>
        <begin position="17"/>
        <end position="191"/>
    </location>
</feature>
<keyword evidence="3" id="KW-1185">Reference proteome</keyword>
<dbReference type="Proteomes" id="UP000605427">
    <property type="component" value="Unassembled WGS sequence"/>
</dbReference>
<comment type="caution">
    <text evidence="2">The sequence shown here is derived from an EMBL/GenBank/DDBJ whole genome shotgun (WGS) entry which is preliminary data.</text>
</comment>
<reference evidence="3" key="1">
    <citation type="journal article" date="2019" name="Int. J. Syst. Evol. Microbiol.">
        <title>The Global Catalogue of Microorganisms (GCM) 10K type strain sequencing project: providing services to taxonomists for standard genome sequencing and annotation.</title>
        <authorList>
            <consortium name="The Broad Institute Genomics Platform"/>
            <consortium name="The Broad Institute Genome Sequencing Center for Infectious Disease"/>
            <person name="Wu L."/>
            <person name="Ma J."/>
        </authorList>
    </citation>
    <scope>NUCLEOTIDE SEQUENCE [LARGE SCALE GENOMIC DNA]</scope>
    <source>
        <strain evidence="3">CCM 8702</strain>
    </source>
</reference>
<dbReference type="PROSITE" id="PS51186">
    <property type="entry name" value="GNAT"/>
    <property type="match status" value="1"/>
</dbReference>
<protein>
    <submittedName>
        <fullName evidence="2">Acetyltransferase</fullName>
    </submittedName>
</protein>
<proteinExistence type="predicted"/>
<dbReference type="InterPro" id="IPR016181">
    <property type="entry name" value="Acyl_CoA_acyltransferase"/>
</dbReference>
<gene>
    <name evidence="2" type="ORF">GCM10007362_03510</name>
</gene>
<dbReference type="PANTHER" id="PTHR43415:SF3">
    <property type="entry name" value="GNAT-FAMILY ACETYLTRANSFERASE"/>
    <property type="match status" value="1"/>
</dbReference>
<dbReference type="PANTHER" id="PTHR43415">
    <property type="entry name" value="SPERMIDINE N(1)-ACETYLTRANSFERASE"/>
    <property type="match status" value="1"/>
</dbReference>